<keyword evidence="7" id="KW-0051">Antiviral defense</keyword>
<comment type="caution">
    <text evidence="11">The sequence shown here is derived from an EMBL/GenBank/DDBJ whole genome shotgun (WGS) entry which is preliminary data.</text>
</comment>
<dbReference type="GO" id="GO:0046872">
    <property type="term" value="F:metal ion binding"/>
    <property type="evidence" value="ECO:0007669"/>
    <property type="project" value="UniProtKB-KW"/>
</dbReference>
<dbReference type="NCBIfam" id="NF038237">
    <property type="entry name" value="retron_Ec67_fus"/>
    <property type="match status" value="1"/>
</dbReference>
<evidence type="ECO:0000256" key="6">
    <source>
        <dbReference type="ARBA" id="ARBA00022918"/>
    </source>
</evidence>
<dbReference type="GO" id="GO:0003723">
    <property type="term" value="F:RNA binding"/>
    <property type="evidence" value="ECO:0007669"/>
    <property type="project" value="InterPro"/>
</dbReference>
<evidence type="ECO:0000256" key="5">
    <source>
        <dbReference type="ARBA" id="ARBA00022842"/>
    </source>
</evidence>
<evidence type="ECO:0000256" key="7">
    <source>
        <dbReference type="ARBA" id="ARBA00023118"/>
    </source>
</evidence>
<dbReference type="InterPro" id="IPR051083">
    <property type="entry name" value="GrpII_Intron_Splice-Mob/Def"/>
</dbReference>
<accession>A0A3S0KUT2</accession>
<comment type="catalytic activity">
    <reaction evidence="9">
        <text>DNA(n) + a 2'-deoxyribonucleoside 5'-triphosphate = DNA(n+1) + diphosphate</text>
        <dbReference type="Rhea" id="RHEA:22508"/>
        <dbReference type="Rhea" id="RHEA-COMP:17339"/>
        <dbReference type="Rhea" id="RHEA-COMP:17340"/>
        <dbReference type="ChEBI" id="CHEBI:33019"/>
        <dbReference type="ChEBI" id="CHEBI:61560"/>
        <dbReference type="ChEBI" id="CHEBI:173112"/>
        <dbReference type="EC" id="2.7.7.49"/>
    </reaction>
</comment>
<sequence length="582" mass="66492">MIHRRRYLLLKQAKTKPQLASLLGVSASFLTRVLYKPGANTHYHKFDIPKKSGGIRKISAPTSELKDIQRKLSDLLLDCKMVNHIDNEIECSLSHGFERERSIITNARVHRGKKNVLNLDLEGFFDSFNFGRVRGYFIANRDFKLDPHIATVIAQIACYNDTLPQGSPCSPVIANLITNSLDIRLARLARKNGCSYTRYADDMTFSTRKSEFPFGIVKDAGNRILGAKLLGEIRRSGFSVNNKKTRVQFKDSRQEVTGLVVNKKINVKSEYWRSTRAMAHNQFKNGSFEVVGINGESRVGTLSELEGRLTFIDSVDYYNNLQNKKHPKPIFEPMKHNGLYQFRDKLNSREVVYSRFLHYKHFFANELPTILTEGKTDNIYLKSALSMLQPIYPNLVKPKTINNQYEPKLKFPNLNDKTMYFLDLGDGATPFLRFVKRYVEDYKYYGNQEAKSPVILVLDNDDGPETLLKHLVKNVKSCPNDLVTLKKSGFIHIFHNLYLILTPLNAGGKDSMMEDLFSPATLSTVIGGKTFSTAKNIDITKEYGKHIFSTKVVRSNKSTISFDKFKYIFNEIEKVKAHFTSL</sequence>
<keyword evidence="4" id="KW-0479">Metal-binding</keyword>
<dbReference type="PROSITE" id="PS50878">
    <property type="entry name" value="RT_POL"/>
    <property type="match status" value="1"/>
</dbReference>
<keyword evidence="6 11" id="KW-0695">RNA-directed DNA polymerase</keyword>
<evidence type="ECO:0000256" key="3">
    <source>
        <dbReference type="ARBA" id="ARBA00022695"/>
    </source>
</evidence>
<dbReference type="CDD" id="cd03487">
    <property type="entry name" value="RT_Bac_retron_II"/>
    <property type="match status" value="1"/>
</dbReference>
<dbReference type="SUPFAM" id="SSF56672">
    <property type="entry name" value="DNA/RNA polymerases"/>
    <property type="match status" value="1"/>
</dbReference>
<feature type="domain" description="Reverse transcriptase" evidence="10">
    <location>
        <begin position="29"/>
        <end position="261"/>
    </location>
</feature>
<dbReference type="InterPro" id="IPR053543">
    <property type="entry name" value="Bacterial_RT"/>
</dbReference>
<dbReference type="Proteomes" id="UP000267448">
    <property type="component" value="Unassembled WGS sequence"/>
</dbReference>
<dbReference type="PRINTS" id="PR00866">
    <property type="entry name" value="RNADNAPOLMS"/>
</dbReference>
<keyword evidence="12" id="KW-1185">Reference proteome</keyword>
<evidence type="ECO:0000256" key="1">
    <source>
        <dbReference type="ARBA" id="ARBA00012493"/>
    </source>
</evidence>
<evidence type="ECO:0000256" key="8">
    <source>
        <dbReference type="ARBA" id="ARBA00034120"/>
    </source>
</evidence>
<dbReference type="EC" id="2.7.7.49" evidence="1"/>
<evidence type="ECO:0000256" key="4">
    <source>
        <dbReference type="ARBA" id="ARBA00022723"/>
    </source>
</evidence>
<dbReference type="EMBL" id="RXNU01000007">
    <property type="protein sequence ID" value="RTR38193.1"/>
    <property type="molecule type" value="Genomic_DNA"/>
</dbReference>
<dbReference type="PANTHER" id="PTHR34047:SF7">
    <property type="entry name" value="RNA-DIRECTED DNA POLYMERASE"/>
    <property type="match status" value="1"/>
</dbReference>
<reference evidence="11 12" key="1">
    <citation type="submission" date="2018-12" db="EMBL/GenBank/DDBJ databases">
        <authorList>
            <person name="Yu L."/>
        </authorList>
    </citation>
    <scope>NUCLEOTIDE SEQUENCE [LARGE SCALE GENOMIC DNA]</scope>
    <source>
        <strain evidence="11 12">HAW-EB2</strain>
    </source>
</reference>
<dbReference type="GO" id="GO:0003964">
    <property type="term" value="F:RNA-directed DNA polymerase activity"/>
    <property type="evidence" value="ECO:0007669"/>
    <property type="project" value="UniProtKB-KW"/>
</dbReference>
<dbReference type="OrthoDB" id="7055795at2"/>
<evidence type="ECO:0000313" key="12">
    <source>
        <dbReference type="Proteomes" id="UP000267448"/>
    </source>
</evidence>
<evidence type="ECO:0000259" key="10">
    <source>
        <dbReference type="PROSITE" id="PS50878"/>
    </source>
</evidence>
<dbReference type="PANTHER" id="PTHR34047">
    <property type="entry name" value="NUCLEAR INTRON MATURASE 1, MITOCHONDRIAL-RELATED"/>
    <property type="match status" value="1"/>
</dbReference>
<dbReference type="GO" id="GO:0051607">
    <property type="term" value="P:defense response to virus"/>
    <property type="evidence" value="ECO:0007669"/>
    <property type="project" value="UniProtKB-KW"/>
</dbReference>
<evidence type="ECO:0000313" key="11">
    <source>
        <dbReference type="EMBL" id="RTR38193.1"/>
    </source>
</evidence>
<keyword evidence="5" id="KW-0460">Magnesium</keyword>
<evidence type="ECO:0000256" key="9">
    <source>
        <dbReference type="ARBA" id="ARBA00048173"/>
    </source>
</evidence>
<evidence type="ECO:0000256" key="2">
    <source>
        <dbReference type="ARBA" id="ARBA00022679"/>
    </source>
</evidence>
<name>A0A3S0KUT2_9GAMM</name>
<dbReference type="InterPro" id="IPR000477">
    <property type="entry name" value="RT_dom"/>
</dbReference>
<organism evidence="11 12">
    <name type="scientific">Shewanella canadensis</name>
    <dbReference type="NCBI Taxonomy" id="271096"/>
    <lineage>
        <taxon>Bacteria</taxon>
        <taxon>Pseudomonadati</taxon>
        <taxon>Pseudomonadota</taxon>
        <taxon>Gammaproteobacteria</taxon>
        <taxon>Alteromonadales</taxon>
        <taxon>Shewanellaceae</taxon>
        <taxon>Shewanella</taxon>
    </lineage>
</organism>
<dbReference type="Pfam" id="PF00078">
    <property type="entry name" value="RVT_1"/>
    <property type="match status" value="1"/>
</dbReference>
<proteinExistence type="inferred from homology"/>
<dbReference type="InterPro" id="IPR043502">
    <property type="entry name" value="DNA/RNA_pol_sf"/>
</dbReference>
<dbReference type="AlphaFoldDB" id="A0A3S0KUT2"/>
<dbReference type="InterPro" id="IPR000123">
    <property type="entry name" value="Reverse_transcriptase_msDNA"/>
</dbReference>
<dbReference type="RefSeq" id="WP_126520970.1">
    <property type="nucleotide sequence ID" value="NZ_RXNU01000007.1"/>
</dbReference>
<keyword evidence="2" id="KW-0808">Transferase</keyword>
<keyword evidence="3" id="KW-0548">Nucleotidyltransferase</keyword>
<comment type="similarity">
    <text evidence="8">Belongs to the bacterial reverse transcriptase family.</text>
</comment>
<gene>
    <name evidence="11" type="ORF">EKG38_14605</name>
</gene>
<protein>
    <recommendedName>
        <fullName evidence="1">RNA-directed DNA polymerase</fullName>
        <ecNumber evidence="1">2.7.7.49</ecNumber>
    </recommendedName>
</protein>